<dbReference type="AlphaFoldDB" id="A0A8C9YKB9"/>
<dbReference type="Ensembl" id="ENSSLUT00000027420.1">
    <property type="protein sequence ID" value="ENSSLUP00000026548.1"/>
    <property type="gene ID" value="ENSSLUG00000012080.1"/>
</dbReference>
<reference evidence="1" key="2">
    <citation type="submission" date="2025-09" db="UniProtKB">
        <authorList>
            <consortium name="Ensembl"/>
        </authorList>
    </citation>
    <scope>IDENTIFICATION</scope>
</reference>
<proteinExistence type="predicted"/>
<keyword evidence="2" id="KW-1185">Reference proteome</keyword>
<organism evidence="1 2">
    <name type="scientific">Sander lucioperca</name>
    <name type="common">Pike-perch</name>
    <name type="synonym">Perca lucioperca</name>
    <dbReference type="NCBI Taxonomy" id="283035"/>
    <lineage>
        <taxon>Eukaryota</taxon>
        <taxon>Metazoa</taxon>
        <taxon>Chordata</taxon>
        <taxon>Craniata</taxon>
        <taxon>Vertebrata</taxon>
        <taxon>Euteleostomi</taxon>
        <taxon>Actinopterygii</taxon>
        <taxon>Neopterygii</taxon>
        <taxon>Teleostei</taxon>
        <taxon>Neoteleostei</taxon>
        <taxon>Acanthomorphata</taxon>
        <taxon>Eupercaria</taxon>
        <taxon>Perciformes</taxon>
        <taxon>Percoidei</taxon>
        <taxon>Percidae</taxon>
        <taxon>Luciopercinae</taxon>
        <taxon>Sander</taxon>
    </lineage>
</organism>
<evidence type="ECO:0000313" key="2">
    <source>
        <dbReference type="Proteomes" id="UP000694568"/>
    </source>
</evidence>
<sequence>MADATCLFIFGIESSRSAMYNKISSANNDFELLLDLIWILQILFCLMSGHPCQCNPLRILSAA</sequence>
<evidence type="ECO:0000313" key="1">
    <source>
        <dbReference type="Ensembl" id="ENSSLUP00000026548.1"/>
    </source>
</evidence>
<name>A0A8C9YKB9_SANLU</name>
<dbReference type="Proteomes" id="UP000694568">
    <property type="component" value="Unplaced"/>
</dbReference>
<reference evidence="1" key="1">
    <citation type="submission" date="2025-08" db="UniProtKB">
        <authorList>
            <consortium name="Ensembl"/>
        </authorList>
    </citation>
    <scope>IDENTIFICATION</scope>
</reference>
<accession>A0A8C9YKB9</accession>
<protein>
    <submittedName>
        <fullName evidence="1">Uncharacterized protein</fullName>
    </submittedName>
</protein>